<evidence type="ECO:0008006" key="3">
    <source>
        <dbReference type="Google" id="ProtNLM"/>
    </source>
</evidence>
<name>A0A2S7VWC9_PHOAN</name>
<proteinExistence type="predicted"/>
<evidence type="ECO:0000313" key="2">
    <source>
        <dbReference type="Proteomes" id="UP000238730"/>
    </source>
</evidence>
<dbReference type="Proteomes" id="UP000238730">
    <property type="component" value="Unassembled WGS sequence"/>
</dbReference>
<evidence type="ECO:0000313" key="1">
    <source>
        <dbReference type="EMBL" id="PQJ66426.1"/>
    </source>
</evidence>
<comment type="caution">
    <text evidence="1">The sequence shown here is derived from an EMBL/GenBank/DDBJ whole genome shotgun (WGS) entry which is preliminary data.</text>
</comment>
<dbReference type="Pfam" id="PF10952">
    <property type="entry name" value="DUF2753"/>
    <property type="match status" value="1"/>
</dbReference>
<gene>
    <name evidence="1" type="ORF">BTO08_02795</name>
</gene>
<organism evidence="1 2">
    <name type="scientific">Photobacterium angustum</name>
    <dbReference type="NCBI Taxonomy" id="661"/>
    <lineage>
        <taxon>Bacteria</taxon>
        <taxon>Pseudomonadati</taxon>
        <taxon>Pseudomonadota</taxon>
        <taxon>Gammaproteobacteria</taxon>
        <taxon>Vibrionales</taxon>
        <taxon>Vibrionaceae</taxon>
        <taxon>Photobacterium</taxon>
    </lineage>
</organism>
<sequence>MDISEWERHTLMADDAKTNNNPLMSIVHYQLALSIAQEIKADSTDTEQLTDLLTMKVVSCHNLANFWRQHGDPDYELKYLQLASEQVIALIPQCKQTQCHSYINSLGCCQSALIGFLKRHPNPAIANQVKAINNYSSCELIASFKLH</sequence>
<dbReference type="RefSeq" id="WP_105059806.1">
    <property type="nucleotide sequence ID" value="NZ_MSCJ01000001.1"/>
</dbReference>
<protein>
    <recommendedName>
        <fullName evidence="3">DUF2753 domain-containing protein</fullName>
    </recommendedName>
</protein>
<dbReference type="EMBL" id="MSCJ01000001">
    <property type="protein sequence ID" value="PQJ66426.1"/>
    <property type="molecule type" value="Genomic_DNA"/>
</dbReference>
<reference evidence="1 2" key="1">
    <citation type="submission" date="2016-12" db="EMBL/GenBank/DDBJ databases">
        <title>Diversity of luminous bacteria.</title>
        <authorList>
            <person name="Yoshizawa S."/>
            <person name="Kogure K."/>
        </authorList>
    </citation>
    <scope>NUCLEOTIDE SEQUENCE [LARGE SCALE GENOMIC DNA]</scope>
    <source>
        <strain evidence="1 2">LC1-200</strain>
    </source>
</reference>
<accession>A0A2S7VWC9</accession>
<dbReference type="AlphaFoldDB" id="A0A2S7VWC9"/>
<dbReference type="InterPro" id="IPR020206">
    <property type="entry name" value="Uncharacterised_VP2110"/>
</dbReference>
<dbReference type="OrthoDB" id="5587613at2"/>